<dbReference type="Proteomes" id="UP000774326">
    <property type="component" value="Unassembled WGS sequence"/>
</dbReference>
<evidence type="ECO:0000313" key="1">
    <source>
        <dbReference type="EMBL" id="KAH3679758.1"/>
    </source>
</evidence>
<reference evidence="1" key="2">
    <citation type="submission" date="2021-01" db="EMBL/GenBank/DDBJ databases">
        <authorList>
            <person name="Schikora-Tamarit M.A."/>
        </authorList>
    </citation>
    <scope>NUCLEOTIDE SEQUENCE</scope>
    <source>
        <strain evidence="1">CBS2887</strain>
    </source>
</reference>
<reference evidence="1" key="1">
    <citation type="journal article" date="2021" name="Open Biol.">
        <title>Shared evolutionary footprints suggest mitochondrial oxidative damage underlies multiple complex I losses in fungi.</title>
        <authorList>
            <person name="Schikora-Tamarit M.A."/>
            <person name="Marcet-Houben M."/>
            <person name="Nosek J."/>
            <person name="Gabaldon T."/>
        </authorList>
    </citation>
    <scope>NUCLEOTIDE SEQUENCE</scope>
    <source>
        <strain evidence="1">CBS2887</strain>
    </source>
</reference>
<organism evidence="1 2">
    <name type="scientific">Wickerhamomyces pijperi</name>
    <name type="common">Yeast</name>
    <name type="synonym">Pichia pijperi</name>
    <dbReference type="NCBI Taxonomy" id="599730"/>
    <lineage>
        <taxon>Eukaryota</taxon>
        <taxon>Fungi</taxon>
        <taxon>Dikarya</taxon>
        <taxon>Ascomycota</taxon>
        <taxon>Saccharomycotina</taxon>
        <taxon>Saccharomycetes</taxon>
        <taxon>Phaffomycetales</taxon>
        <taxon>Wickerhamomycetaceae</taxon>
        <taxon>Wickerhamomyces</taxon>
    </lineage>
</organism>
<evidence type="ECO:0000313" key="2">
    <source>
        <dbReference type="Proteomes" id="UP000774326"/>
    </source>
</evidence>
<sequence length="68" mass="7983">QISGSFQIFFILNQESLDLKLWNIWEHGEQRINLMGKFKVSGFLNLCEGWLDKRSIVDFSSNRCNMLS</sequence>
<comment type="caution">
    <text evidence="1">The sequence shown here is derived from an EMBL/GenBank/DDBJ whole genome shotgun (WGS) entry which is preliminary data.</text>
</comment>
<dbReference type="AlphaFoldDB" id="A0A9P8THH7"/>
<gene>
    <name evidence="1" type="ORF">WICPIJ_008552</name>
</gene>
<protein>
    <submittedName>
        <fullName evidence="1">Uncharacterized protein</fullName>
    </submittedName>
</protein>
<dbReference type="EMBL" id="JAEUBG010004863">
    <property type="protein sequence ID" value="KAH3679758.1"/>
    <property type="molecule type" value="Genomic_DNA"/>
</dbReference>
<accession>A0A9P8THH7</accession>
<keyword evidence="2" id="KW-1185">Reference proteome</keyword>
<feature type="non-terminal residue" evidence="1">
    <location>
        <position position="1"/>
    </location>
</feature>
<proteinExistence type="predicted"/>
<name>A0A9P8THH7_WICPI</name>